<evidence type="ECO:0000256" key="6">
    <source>
        <dbReference type="ARBA" id="ARBA00022918"/>
    </source>
</evidence>
<accession>A0A168P6M6</accession>
<dbReference type="GO" id="GO:0016787">
    <property type="term" value="F:hydrolase activity"/>
    <property type="evidence" value="ECO:0007669"/>
    <property type="project" value="UniProtKB-KW"/>
</dbReference>
<keyword evidence="9" id="KW-1185">Reference proteome</keyword>
<dbReference type="Pfam" id="PF17917">
    <property type="entry name" value="RT_RNaseH"/>
    <property type="match status" value="1"/>
</dbReference>
<dbReference type="Proteomes" id="UP000078561">
    <property type="component" value="Unassembled WGS sequence"/>
</dbReference>
<dbReference type="OrthoDB" id="5593162at2759"/>
<evidence type="ECO:0000256" key="3">
    <source>
        <dbReference type="ARBA" id="ARBA00022722"/>
    </source>
</evidence>
<dbReference type="AlphaFoldDB" id="A0A168P6M6"/>
<organism evidence="8">
    <name type="scientific">Absidia glauca</name>
    <name type="common">Pin mould</name>
    <dbReference type="NCBI Taxonomy" id="4829"/>
    <lineage>
        <taxon>Eukaryota</taxon>
        <taxon>Fungi</taxon>
        <taxon>Fungi incertae sedis</taxon>
        <taxon>Mucoromycota</taxon>
        <taxon>Mucoromycotina</taxon>
        <taxon>Mucoromycetes</taxon>
        <taxon>Mucorales</taxon>
        <taxon>Cunninghamellaceae</taxon>
        <taxon>Absidia</taxon>
    </lineage>
</organism>
<keyword evidence="3" id="KW-0540">Nuclease</keyword>
<keyword evidence="2" id="KW-0548">Nucleotidyltransferase</keyword>
<dbReference type="EMBL" id="LT553594">
    <property type="protein sequence ID" value="SAM01846.1"/>
    <property type="molecule type" value="Genomic_DNA"/>
</dbReference>
<evidence type="ECO:0000256" key="2">
    <source>
        <dbReference type="ARBA" id="ARBA00022695"/>
    </source>
</evidence>
<dbReference type="InterPro" id="IPR050951">
    <property type="entry name" value="Retrovirus_Pol_polyprotein"/>
</dbReference>
<dbReference type="InParanoid" id="A0A168P6M6"/>
<dbReference type="GO" id="GO:0003964">
    <property type="term" value="F:RNA-directed DNA polymerase activity"/>
    <property type="evidence" value="ECO:0007669"/>
    <property type="project" value="UniProtKB-KW"/>
</dbReference>
<gene>
    <name evidence="8" type="primary">ABSGL_07596.1 scaffold 8901</name>
</gene>
<evidence type="ECO:0000313" key="8">
    <source>
        <dbReference type="EMBL" id="SAM01846.1"/>
    </source>
</evidence>
<protein>
    <recommendedName>
        <fullName evidence="7">Reverse transcriptase RNase H-like domain-containing protein</fullName>
    </recommendedName>
</protein>
<dbReference type="InterPro" id="IPR041373">
    <property type="entry name" value="RT_RNaseH"/>
</dbReference>
<proteinExistence type="predicted"/>
<dbReference type="PANTHER" id="PTHR37984">
    <property type="entry name" value="PROTEIN CBG26694"/>
    <property type="match status" value="1"/>
</dbReference>
<feature type="domain" description="Reverse transcriptase RNase H-like" evidence="7">
    <location>
        <begin position="7"/>
        <end position="52"/>
    </location>
</feature>
<name>A0A168P6M6_ABSGL</name>
<keyword evidence="1" id="KW-0808">Transferase</keyword>
<evidence type="ECO:0000313" key="9">
    <source>
        <dbReference type="Proteomes" id="UP000078561"/>
    </source>
</evidence>
<keyword evidence="4" id="KW-0255">Endonuclease</keyword>
<dbReference type="SUPFAM" id="SSF56672">
    <property type="entry name" value="DNA/RNA polymerases"/>
    <property type="match status" value="1"/>
</dbReference>
<evidence type="ECO:0000259" key="7">
    <source>
        <dbReference type="Pfam" id="PF17917"/>
    </source>
</evidence>
<sequence>MPRIDMSLQVFRPYLLGKKFTVISDHSPLKWLVQSPKITGIVARWIQYLADYDFVIKYRSGRKQEAADFLSRLGY</sequence>
<keyword evidence="5" id="KW-0378">Hydrolase</keyword>
<evidence type="ECO:0000256" key="4">
    <source>
        <dbReference type="ARBA" id="ARBA00022759"/>
    </source>
</evidence>
<reference evidence="8" key="1">
    <citation type="submission" date="2016-04" db="EMBL/GenBank/DDBJ databases">
        <authorList>
            <person name="Evans L.H."/>
            <person name="Alamgir A."/>
            <person name="Owens N."/>
            <person name="Weber N.D."/>
            <person name="Virtaneva K."/>
            <person name="Barbian K."/>
            <person name="Babar A."/>
            <person name="Rosenke K."/>
        </authorList>
    </citation>
    <scope>NUCLEOTIDE SEQUENCE [LARGE SCALE GENOMIC DNA]</scope>
    <source>
        <strain evidence="8">CBS 101.48</strain>
    </source>
</reference>
<dbReference type="InterPro" id="IPR043502">
    <property type="entry name" value="DNA/RNA_pol_sf"/>
</dbReference>
<dbReference type="PANTHER" id="PTHR37984:SF5">
    <property type="entry name" value="PROTEIN NYNRIN-LIKE"/>
    <property type="match status" value="1"/>
</dbReference>
<dbReference type="STRING" id="4829.A0A168P6M6"/>
<evidence type="ECO:0000256" key="5">
    <source>
        <dbReference type="ARBA" id="ARBA00022801"/>
    </source>
</evidence>
<evidence type="ECO:0000256" key="1">
    <source>
        <dbReference type="ARBA" id="ARBA00022679"/>
    </source>
</evidence>
<dbReference type="GO" id="GO:0004519">
    <property type="term" value="F:endonuclease activity"/>
    <property type="evidence" value="ECO:0007669"/>
    <property type="project" value="UniProtKB-KW"/>
</dbReference>
<keyword evidence="6" id="KW-0695">RNA-directed DNA polymerase</keyword>